<organism evidence="10 11">
    <name type="scientific">Aquibium oceanicum</name>
    <dbReference type="NCBI Taxonomy" id="1670800"/>
    <lineage>
        <taxon>Bacteria</taxon>
        <taxon>Pseudomonadati</taxon>
        <taxon>Pseudomonadota</taxon>
        <taxon>Alphaproteobacteria</taxon>
        <taxon>Hyphomicrobiales</taxon>
        <taxon>Phyllobacteriaceae</taxon>
        <taxon>Aquibium</taxon>
    </lineage>
</organism>
<evidence type="ECO:0000256" key="5">
    <source>
        <dbReference type="ARBA" id="ARBA00022692"/>
    </source>
</evidence>
<dbReference type="SUPFAM" id="SSF161098">
    <property type="entry name" value="MetI-like"/>
    <property type="match status" value="1"/>
</dbReference>
<dbReference type="CDD" id="cd06261">
    <property type="entry name" value="TM_PBP2"/>
    <property type="match status" value="1"/>
</dbReference>
<dbReference type="InterPro" id="IPR035906">
    <property type="entry name" value="MetI-like_sf"/>
</dbReference>
<evidence type="ECO:0000256" key="6">
    <source>
        <dbReference type="ARBA" id="ARBA00022989"/>
    </source>
</evidence>
<name>A0A1L3SX42_9HYPH</name>
<dbReference type="GO" id="GO:0055085">
    <property type="term" value="P:transmembrane transport"/>
    <property type="evidence" value="ECO:0007669"/>
    <property type="project" value="InterPro"/>
</dbReference>
<evidence type="ECO:0000256" key="4">
    <source>
        <dbReference type="ARBA" id="ARBA00022475"/>
    </source>
</evidence>
<dbReference type="GO" id="GO:0005886">
    <property type="term" value="C:plasma membrane"/>
    <property type="evidence" value="ECO:0007669"/>
    <property type="project" value="UniProtKB-SubCell"/>
</dbReference>
<feature type="transmembrane region" description="Helical" evidence="8">
    <location>
        <begin position="191"/>
        <end position="214"/>
    </location>
</feature>
<evidence type="ECO:0000313" key="10">
    <source>
        <dbReference type="EMBL" id="APH73996.1"/>
    </source>
</evidence>
<feature type="transmembrane region" description="Helical" evidence="8">
    <location>
        <begin position="71"/>
        <end position="93"/>
    </location>
</feature>
<accession>A0A1L3SX42</accession>
<evidence type="ECO:0000256" key="8">
    <source>
        <dbReference type="RuleBase" id="RU363032"/>
    </source>
</evidence>
<keyword evidence="5 8" id="KW-0812">Transmembrane</keyword>
<evidence type="ECO:0000256" key="7">
    <source>
        <dbReference type="ARBA" id="ARBA00023136"/>
    </source>
</evidence>
<dbReference type="InterPro" id="IPR051789">
    <property type="entry name" value="Bact_Polyamine_Transport"/>
</dbReference>
<dbReference type="PROSITE" id="PS50928">
    <property type="entry name" value="ABC_TM1"/>
    <property type="match status" value="1"/>
</dbReference>
<dbReference type="PANTHER" id="PTHR43848:SF2">
    <property type="entry name" value="PUTRESCINE TRANSPORT SYSTEM PERMEASE PROTEIN POTI"/>
    <property type="match status" value="1"/>
</dbReference>
<feature type="transmembrane region" description="Helical" evidence="8">
    <location>
        <begin position="234"/>
        <end position="255"/>
    </location>
</feature>
<dbReference type="RefSeq" id="WP_072607459.1">
    <property type="nucleotide sequence ID" value="NZ_CP018171.1"/>
</dbReference>
<keyword evidence="6 8" id="KW-1133">Transmembrane helix</keyword>
<keyword evidence="11" id="KW-1185">Reference proteome</keyword>
<feature type="transmembrane region" description="Helical" evidence="8">
    <location>
        <begin position="105"/>
        <end position="127"/>
    </location>
</feature>
<reference evidence="11" key="1">
    <citation type="submission" date="2016-11" db="EMBL/GenBank/DDBJ databases">
        <title>Mesorhizobium oceanicum sp. nov., isolated from deep seawater in South China Sea.</title>
        <authorList>
            <person name="Fu G.-Y."/>
        </authorList>
    </citation>
    <scope>NUCLEOTIDE SEQUENCE [LARGE SCALE GENOMIC DNA]</scope>
    <source>
        <strain evidence="11">B7</strain>
    </source>
</reference>
<keyword evidence="4" id="KW-1003">Cell membrane</keyword>
<evidence type="ECO:0000313" key="11">
    <source>
        <dbReference type="Proteomes" id="UP000182840"/>
    </source>
</evidence>
<dbReference type="OrthoDB" id="9808399at2"/>
<gene>
    <name evidence="10" type="ORF">BSQ44_23450</name>
</gene>
<sequence>MRAGRIFGGANGLRLYAVLYVAFLYLPVLLLPLFSFNDSAIPNFPLTGFTWKWYASMAETPALLDAAWNSAMVGTAASVMATLLGICAARAMTRYRFRGQKAMSGLIMAPLVLPEIIIAVALLVVLLRLGLDLSLLSVVFGHVLICVPYSVTVLIAGFEGFDRSLEEASTDLGETAFGTFRRVTLPMVAPAIVSSLLVSFTISLDEFILAFFLTGTDSTLPVYIWGQLRFAARLPTVLALGTVMLVASFILLTIAEIFRRRNARRTQVEGGLFG</sequence>
<dbReference type="EMBL" id="CP018171">
    <property type="protein sequence ID" value="APH73996.1"/>
    <property type="molecule type" value="Genomic_DNA"/>
</dbReference>
<comment type="similarity">
    <text evidence="2">Belongs to the binding-protein-dependent transport system permease family. CysTW subfamily.</text>
</comment>
<keyword evidence="7 8" id="KW-0472">Membrane</keyword>
<evidence type="ECO:0000256" key="3">
    <source>
        <dbReference type="ARBA" id="ARBA00022448"/>
    </source>
</evidence>
<dbReference type="AlphaFoldDB" id="A0A1L3SX42"/>
<evidence type="ECO:0000256" key="1">
    <source>
        <dbReference type="ARBA" id="ARBA00004651"/>
    </source>
</evidence>
<dbReference type="KEGG" id="meso:BSQ44_23450"/>
<evidence type="ECO:0000256" key="2">
    <source>
        <dbReference type="ARBA" id="ARBA00007069"/>
    </source>
</evidence>
<dbReference type="InterPro" id="IPR000515">
    <property type="entry name" value="MetI-like"/>
</dbReference>
<dbReference type="Proteomes" id="UP000182840">
    <property type="component" value="Chromosome"/>
</dbReference>
<evidence type="ECO:0000259" key="9">
    <source>
        <dbReference type="PROSITE" id="PS50928"/>
    </source>
</evidence>
<proteinExistence type="inferred from homology"/>
<dbReference type="Pfam" id="PF00528">
    <property type="entry name" value="BPD_transp_1"/>
    <property type="match status" value="1"/>
</dbReference>
<comment type="subcellular location">
    <subcellularLocation>
        <location evidence="1 8">Cell membrane</location>
        <topology evidence="1 8">Multi-pass membrane protein</topology>
    </subcellularLocation>
</comment>
<feature type="transmembrane region" description="Helical" evidence="8">
    <location>
        <begin position="133"/>
        <end position="156"/>
    </location>
</feature>
<dbReference type="STRING" id="1670800.BSQ44_23450"/>
<feature type="transmembrane region" description="Helical" evidence="8">
    <location>
        <begin position="12"/>
        <end position="34"/>
    </location>
</feature>
<keyword evidence="3 8" id="KW-0813">Transport</keyword>
<dbReference type="Gene3D" id="1.10.3720.10">
    <property type="entry name" value="MetI-like"/>
    <property type="match status" value="1"/>
</dbReference>
<dbReference type="PANTHER" id="PTHR43848">
    <property type="entry name" value="PUTRESCINE TRANSPORT SYSTEM PERMEASE PROTEIN POTI"/>
    <property type="match status" value="1"/>
</dbReference>
<feature type="domain" description="ABC transmembrane type-1" evidence="9">
    <location>
        <begin position="67"/>
        <end position="255"/>
    </location>
</feature>
<protein>
    <submittedName>
        <fullName evidence="10">Spermidine/putrescine ABC transporter</fullName>
    </submittedName>
</protein>